<name>A0A8T1PPN5_CARIL</name>
<dbReference type="EMBL" id="CM031815">
    <property type="protein sequence ID" value="KAG6646439.1"/>
    <property type="molecule type" value="Genomic_DNA"/>
</dbReference>
<proteinExistence type="predicted"/>
<dbReference type="Proteomes" id="UP000811609">
    <property type="component" value="Chromosome 7"/>
</dbReference>
<sequence>MPRNVVTCVATPQPEKAKANGRQNPFLCLSQNHSGPHEVTYQFCFLGSLQVLKL</sequence>
<evidence type="ECO:0000313" key="1">
    <source>
        <dbReference type="EMBL" id="KAG6646439.1"/>
    </source>
</evidence>
<organism evidence="1 2">
    <name type="scientific">Carya illinoinensis</name>
    <name type="common">Pecan</name>
    <dbReference type="NCBI Taxonomy" id="32201"/>
    <lineage>
        <taxon>Eukaryota</taxon>
        <taxon>Viridiplantae</taxon>
        <taxon>Streptophyta</taxon>
        <taxon>Embryophyta</taxon>
        <taxon>Tracheophyta</taxon>
        <taxon>Spermatophyta</taxon>
        <taxon>Magnoliopsida</taxon>
        <taxon>eudicotyledons</taxon>
        <taxon>Gunneridae</taxon>
        <taxon>Pentapetalae</taxon>
        <taxon>rosids</taxon>
        <taxon>fabids</taxon>
        <taxon>Fagales</taxon>
        <taxon>Juglandaceae</taxon>
        <taxon>Carya</taxon>
    </lineage>
</organism>
<protein>
    <submittedName>
        <fullName evidence="1">Uncharacterized protein</fullName>
    </submittedName>
</protein>
<evidence type="ECO:0000313" key="2">
    <source>
        <dbReference type="Proteomes" id="UP000811609"/>
    </source>
</evidence>
<comment type="caution">
    <text evidence="1">The sequence shown here is derived from an EMBL/GenBank/DDBJ whole genome shotgun (WGS) entry which is preliminary data.</text>
</comment>
<gene>
    <name evidence="1" type="ORF">CIPAW_07G009300</name>
</gene>
<reference evidence="1" key="1">
    <citation type="submission" date="2020-12" db="EMBL/GenBank/DDBJ databases">
        <title>WGS assembly of Carya illinoinensis cv. Pawnee.</title>
        <authorList>
            <person name="Platts A."/>
            <person name="Shu S."/>
            <person name="Wright S."/>
            <person name="Barry K."/>
            <person name="Edger P."/>
            <person name="Pires J.C."/>
            <person name="Schmutz J."/>
        </authorList>
    </citation>
    <scope>NUCLEOTIDE SEQUENCE</scope>
    <source>
        <tissue evidence="1">Leaf</tissue>
    </source>
</reference>
<accession>A0A8T1PPN5</accession>
<dbReference type="AlphaFoldDB" id="A0A8T1PPN5"/>
<keyword evidence="2" id="KW-1185">Reference proteome</keyword>